<dbReference type="Proteomes" id="UP000708208">
    <property type="component" value="Unassembled WGS sequence"/>
</dbReference>
<dbReference type="EMBL" id="CAJVCH010537591">
    <property type="protein sequence ID" value="CAG7825801.1"/>
    <property type="molecule type" value="Genomic_DNA"/>
</dbReference>
<evidence type="ECO:0000313" key="3">
    <source>
        <dbReference type="EMBL" id="CAG7825801.1"/>
    </source>
</evidence>
<dbReference type="GO" id="GO:0006749">
    <property type="term" value="P:glutathione metabolic process"/>
    <property type="evidence" value="ECO:0007669"/>
    <property type="project" value="TreeGrafter"/>
</dbReference>
<dbReference type="OrthoDB" id="414243at2759"/>
<evidence type="ECO:0000313" key="4">
    <source>
        <dbReference type="Proteomes" id="UP000708208"/>
    </source>
</evidence>
<evidence type="ECO:0008006" key="5">
    <source>
        <dbReference type="Google" id="ProtNLM"/>
    </source>
</evidence>
<dbReference type="CDD" id="cd03039">
    <property type="entry name" value="GST_N_Sigma_like"/>
    <property type="match status" value="1"/>
</dbReference>
<dbReference type="InterPro" id="IPR010987">
    <property type="entry name" value="Glutathione-S-Trfase_C-like"/>
</dbReference>
<dbReference type="InterPro" id="IPR004046">
    <property type="entry name" value="GST_C"/>
</dbReference>
<dbReference type="GO" id="GO:0004364">
    <property type="term" value="F:glutathione transferase activity"/>
    <property type="evidence" value="ECO:0007669"/>
    <property type="project" value="TreeGrafter"/>
</dbReference>
<dbReference type="SFLD" id="SFLDS00019">
    <property type="entry name" value="Glutathione_Transferase_(cytos"/>
    <property type="match status" value="1"/>
</dbReference>
<dbReference type="PROSITE" id="PS50405">
    <property type="entry name" value="GST_CTER"/>
    <property type="match status" value="1"/>
</dbReference>
<organism evidence="3 4">
    <name type="scientific">Allacma fusca</name>
    <dbReference type="NCBI Taxonomy" id="39272"/>
    <lineage>
        <taxon>Eukaryota</taxon>
        <taxon>Metazoa</taxon>
        <taxon>Ecdysozoa</taxon>
        <taxon>Arthropoda</taxon>
        <taxon>Hexapoda</taxon>
        <taxon>Collembola</taxon>
        <taxon>Symphypleona</taxon>
        <taxon>Sminthuridae</taxon>
        <taxon>Allacma</taxon>
    </lineage>
</organism>
<dbReference type="Pfam" id="PF14497">
    <property type="entry name" value="GST_C_3"/>
    <property type="match status" value="1"/>
</dbReference>
<feature type="domain" description="GST C-terminal" evidence="2">
    <location>
        <begin position="101"/>
        <end position="230"/>
    </location>
</feature>
<dbReference type="PROSITE" id="PS50404">
    <property type="entry name" value="GST_NTER"/>
    <property type="match status" value="1"/>
</dbReference>
<keyword evidence="4" id="KW-1185">Reference proteome</keyword>
<dbReference type="PANTHER" id="PTHR11571:SF150">
    <property type="entry name" value="GLUTATHIONE S-TRANSFERASE"/>
    <property type="match status" value="1"/>
</dbReference>
<evidence type="ECO:0000259" key="1">
    <source>
        <dbReference type="PROSITE" id="PS50404"/>
    </source>
</evidence>
<evidence type="ECO:0000259" key="2">
    <source>
        <dbReference type="PROSITE" id="PS50405"/>
    </source>
</evidence>
<name>A0A8J2L3Z5_9HEXA</name>
<proteinExistence type="predicted"/>
<sequence>MVSCYVGPGTSSSYGHPTYRLIHYVSRGLGEPIRWMFSLADVPFEDVVLWPRDIVPDGVPNVQCSTPLNLVPILEENGRALTQSFAIGRYLAKKFGFIANIPAVDAKGDQLIEAVKDCRLLSRVFIKDKILWSTDEAEVARIDARLDEIFPLYLKLMENMLKNYPGDYMLGNLMTYSDLVLANWLDIWQICLGPELLTPYPTLREHMIRVISHPKIKDIRLIRARSMFSFDYEKYFRSKGIEADDPAE</sequence>
<reference evidence="3" key="1">
    <citation type="submission" date="2021-06" db="EMBL/GenBank/DDBJ databases">
        <authorList>
            <person name="Hodson N. C."/>
            <person name="Mongue J. A."/>
            <person name="Jaron S. K."/>
        </authorList>
    </citation>
    <scope>NUCLEOTIDE SEQUENCE</scope>
</reference>
<dbReference type="AlphaFoldDB" id="A0A8J2L3Z5"/>
<comment type="caution">
    <text evidence="3">The sequence shown here is derived from an EMBL/GenBank/DDBJ whole genome shotgun (WGS) entry which is preliminary data.</text>
</comment>
<accession>A0A8J2L3Z5</accession>
<dbReference type="InterPro" id="IPR040079">
    <property type="entry name" value="Glutathione_S-Trfase"/>
</dbReference>
<dbReference type="InterPro" id="IPR004045">
    <property type="entry name" value="Glutathione_S-Trfase_N"/>
</dbReference>
<dbReference type="InterPro" id="IPR050213">
    <property type="entry name" value="GST_superfamily"/>
</dbReference>
<feature type="domain" description="GST N-terminal" evidence="1">
    <location>
        <begin position="17"/>
        <end position="99"/>
    </location>
</feature>
<gene>
    <name evidence="3" type="ORF">AFUS01_LOCUS35890</name>
</gene>
<dbReference type="PANTHER" id="PTHR11571">
    <property type="entry name" value="GLUTATHIONE S-TRANSFERASE"/>
    <property type="match status" value="1"/>
</dbReference>
<dbReference type="CDD" id="cd03192">
    <property type="entry name" value="GST_C_Sigma_like"/>
    <property type="match status" value="1"/>
</dbReference>
<protein>
    <recommendedName>
        <fullName evidence="5">Glutathione S-transferase</fullName>
    </recommendedName>
</protein>